<gene>
    <name evidence="1" type="ORF">E2C01_015598</name>
</gene>
<evidence type="ECO:0000313" key="1">
    <source>
        <dbReference type="EMBL" id="MPC22581.1"/>
    </source>
</evidence>
<accession>A0A5B7DLZ8</accession>
<reference evidence="1 2" key="1">
    <citation type="submission" date="2019-05" db="EMBL/GenBank/DDBJ databases">
        <title>Another draft genome of Portunus trituberculatus and its Hox gene families provides insights of decapod evolution.</title>
        <authorList>
            <person name="Jeong J.-H."/>
            <person name="Song I."/>
            <person name="Kim S."/>
            <person name="Choi T."/>
            <person name="Kim D."/>
            <person name="Ryu S."/>
            <person name="Kim W."/>
        </authorList>
    </citation>
    <scope>NUCLEOTIDE SEQUENCE [LARGE SCALE GENOMIC DNA]</scope>
    <source>
        <tissue evidence="1">Muscle</tissue>
    </source>
</reference>
<organism evidence="1 2">
    <name type="scientific">Portunus trituberculatus</name>
    <name type="common">Swimming crab</name>
    <name type="synonym">Neptunus trituberculatus</name>
    <dbReference type="NCBI Taxonomy" id="210409"/>
    <lineage>
        <taxon>Eukaryota</taxon>
        <taxon>Metazoa</taxon>
        <taxon>Ecdysozoa</taxon>
        <taxon>Arthropoda</taxon>
        <taxon>Crustacea</taxon>
        <taxon>Multicrustacea</taxon>
        <taxon>Malacostraca</taxon>
        <taxon>Eumalacostraca</taxon>
        <taxon>Eucarida</taxon>
        <taxon>Decapoda</taxon>
        <taxon>Pleocyemata</taxon>
        <taxon>Brachyura</taxon>
        <taxon>Eubrachyura</taxon>
        <taxon>Portunoidea</taxon>
        <taxon>Portunidae</taxon>
        <taxon>Portuninae</taxon>
        <taxon>Portunus</taxon>
    </lineage>
</organism>
<dbReference type="Proteomes" id="UP000324222">
    <property type="component" value="Unassembled WGS sequence"/>
</dbReference>
<protein>
    <submittedName>
        <fullName evidence="1">Uncharacterized protein</fullName>
    </submittedName>
</protein>
<name>A0A5B7DLZ8_PORTR</name>
<keyword evidence="2" id="KW-1185">Reference proteome</keyword>
<dbReference type="EMBL" id="VSRR010001103">
    <property type="protein sequence ID" value="MPC22581.1"/>
    <property type="molecule type" value="Genomic_DNA"/>
</dbReference>
<comment type="caution">
    <text evidence="1">The sequence shown here is derived from an EMBL/GenBank/DDBJ whole genome shotgun (WGS) entry which is preliminary data.</text>
</comment>
<sequence>MNSTASSDRTF</sequence>
<evidence type="ECO:0000313" key="2">
    <source>
        <dbReference type="Proteomes" id="UP000324222"/>
    </source>
</evidence>
<proteinExistence type="predicted"/>